<reference evidence="4" key="2">
    <citation type="submission" date="2025-08" db="UniProtKB">
        <authorList>
            <consortium name="RefSeq"/>
        </authorList>
    </citation>
    <scope>IDENTIFICATION</scope>
    <source>
        <tissue evidence="4">Whole sample</tissue>
    </source>
</reference>
<dbReference type="RefSeq" id="XP_022294307.1">
    <property type="nucleotide sequence ID" value="XM_022438599.1"/>
</dbReference>
<keyword evidence="2" id="KW-0812">Transmembrane</keyword>
<keyword evidence="2" id="KW-0472">Membrane</keyword>
<gene>
    <name evidence="4" type="primary">LOC111104573</name>
</gene>
<dbReference type="OrthoDB" id="6208047at2759"/>
<reference evidence="3" key="1">
    <citation type="submission" date="2024-06" db="UniProtKB">
        <authorList>
            <consortium name="RefSeq"/>
        </authorList>
    </citation>
    <scope>NUCLEOTIDE SEQUENCE [LARGE SCALE GENOMIC DNA]</scope>
</reference>
<protein>
    <submittedName>
        <fullName evidence="4">Uncharacterized protein LOC111104573</fullName>
    </submittedName>
</protein>
<dbReference type="GeneID" id="111104573"/>
<evidence type="ECO:0000313" key="4">
    <source>
        <dbReference type="RefSeq" id="XP_022294307.1"/>
    </source>
</evidence>
<organism evidence="3 4">
    <name type="scientific">Crassostrea virginica</name>
    <name type="common">Eastern oyster</name>
    <dbReference type="NCBI Taxonomy" id="6565"/>
    <lineage>
        <taxon>Eukaryota</taxon>
        <taxon>Metazoa</taxon>
        <taxon>Spiralia</taxon>
        <taxon>Lophotrochozoa</taxon>
        <taxon>Mollusca</taxon>
        <taxon>Bivalvia</taxon>
        <taxon>Autobranchia</taxon>
        <taxon>Pteriomorphia</taxon>
        <taxon>Ostreida</taxon>
        <taxon>Ostreoidea</taxon>
        <taxon>Ostreidae</taxon>
        <taxon>Crassostrea</taxon>
    </lineage>
</organism>
<sequence>MLPHFGLGWNTLKSRMGPLLQFGSIVLFILTFVTPHYKVLCLECPQSADAWKRASQALQCKDPNYYHCLLDDNGRLVEQCLGKLWIQPGMCPEYNSRVTRIDVTECPNPSCPESVYWSNAVYLYPVCYGSKKETTTQVPRPTPQITTELKVLVTSDYQTNNTIKQHDIAKDSTGSLRSPGGEGSTNLIVGVSIAGALVVFFAVLALVYFCRKRTRHNWSKQEGTPDEENELNQAKVDSENLQEHPELSFLKDVAEPESGIQLLQSNDIHKQQAQKERKGKQENHQQQGNKVVQSIKVHGSEISDKDSNLNEGCQVYIPGGPGTGSQFNDSTRILVLVTSSPEIRKHVEEAARATFGRKYVYCKTLTFFLGSMQEQETTHLFKDLHLKTSDVEAILRKLRDVVSVTSNPFVVTVPLDLWSSNREKCTSIIENDVVFKSQYI</sequence>
<feature type="region of interest" description="Disordered" evidence="1">
    <location>
        <begin position="268"/>
        <end position="290"/>
    </location>
</feature>
<evidence type="ECO:0000256" key="1">
    <source>
        <dbReference type="SAM" id="MobiDB-lite"/>
    </source>
</evidence>
<accession>A0A8B8ASC3</accession>
<feature type="transmembrane region" description="Helical" evidence="2">
    <location>
        <begin position="19"/>
        <end position="37"/>
    </location>
</feature>
<proteinExistence type="predicted"/>
<name>A0A8B8ASC3_CRAVI</name>
<feature type="transmembrane region" description="Helical" evidence="2">
    <location>
        <begin position="187"/>
        <end position="210"/>
    </location>
</feature>
<feature type="compositionally biased region" description="Basic and acidic residues" evidence="1">
    <location>
        <begin position="268"/>
        <end position="283"/>
    </location>
</feature>
<dbReference type="AlphaFoldDB" id="A0A8B8ASC3"/>
<evidence type="ECO:0000313" key="3">
    <source>
        <dbReference type="Proteomes" id="UP000694844"/>
    </source>
</evidence>
<dbReference type="Proteomes" id="UP000694844">
    <property type="component" value="Chromosome 1"/>
</dbReference>
<keyword evidence="2" id="KW-1133">Transmembrane helix</keyword>
<dbReference type="KEGG" id="cvn:111104573"/>
<keyword evidence="3" id="KW-1185">Reference proteome</keyword>
<evidence type="ECO:0000256" key="2">
    <source>
        <dbReference type="SAM" id="Phobius"/>
    </source>
</evidence>